<keyword evidence="3" id="KW-1185">Reference proteome</keyword>
<dbReference type="InterPro" id="IPR036291">
    <property type="entry name" value="NAD(P)-bd_dom_sf"/>
</dbReference>
<gene>
    <name evidence="2" type="ORF">DHEL01_v210043</name>
</gene>
<dbReference type="GO" id="GO:0016491">
    <property type="term" value="F:oxidoreductase activity"/>
    <property type="evidence" value="ECO:0007669"/>
    <property type="project" value="InterPro"/>
</dbReference>
<dbReference type="SUPFAM" id="SSF51735">
    <property type="entry name" value="NAD(P)-binding Rossmann-fold domains"/>
    <property type="match status" value="1"/>
</dbReference>
<dbReference type="Proteomes" id="UP000094444">
    <property type="component" value="Unassembled WGS sequence"/>
</dbReference>
<dbReference type="OrthoDB" id="3509362at2759"/>
<evidence type="ECO:0000313" key="2">
    <source>
        <dbReference type="EMBL" id="POS71562.1"/>
    </source>
</evidence>
<dbReference type="PANTHER" id="PTHR45033">
    <property type="match status" value="1"/>
</dbReference>
<dbReference type="Gene3D" id="3.40.50.720">
    <property type="entry name" value="NAD(P)-binding Rossmann-like Domain"/>
    <property type="match status" value="1"/>
</dbReference>
<comment type="caution">
    <text evidence="2">The sequence shown here is derived from an EMBL/GenBank/DDBJ whole genome shotgun (WGS) entry which is preliminary data.</text>
</comment>
<dbReference type="Pfam" id="PF00107">
    <property type="entry name" value="ADH_zinc_N"/>
    <property type="match status" value="1"/>
</dbReference>
<proteinExistence type="predicted"/>
<dbReference type="AlphaFoldDB" id="A0A2P5HMT2"/>
<reference evidence="2" key="1">
    <citation type="submission" date="2017-09" db="EMBL/GenBank/DDBJ databases">
        <title>Polyketide synthases of a Diaporthe helianthi virulent isolate.</title>
        <authorList>
            <person name="Baroncelli R."/>
        </authorList>
    </citation>
    <scope>NUCLEOTIDE SEQUENCE [LARGE SCALE GENOMIC DNA]</scope>
    <source>
        <strain evidence="2">7/96</strain>
    </source>
</reference>
<sequence length="357" mass="38572">MTEQNRMWQTRQDGLDKVFRAAGAVPKPAAGEVLVRIKAVSLNYRDTEVAMGLYGHHKNIDATSNQPLVLCSDMCAEVVTLGSDVSSWKAGDRVMGTFCQDHLNGQIQAQQMGSGVGLPLEGVLQDYRVFPEHGLVKAPDHLTDDEASCLPIAAVTAWMSMNGLRPLGQSGGKGEVVLLQGTGGVSVSGLQIAKASGATTVVTSSSNEKLSRAKELGADHVINYRTTPDWHEKVMQVTGGKGADIIFEVGGARTLRKSFKCVSFGGVINSIGYVTGKQDDPSDDLTNINVLALSRTVTLKGIINGPRDRFEELCDFYARHEIRPVVDRIFCFEEAKEALQYLYSGSHFGKVVIRIAS</sequence>
<dbReference type="STRING" id="158607.A0A2P5HMT2"/>
<dbReference type="InParanoid" id="A0A2P5HMT2"/>
<evidence type="ECO:0000259" key="1">
    <source>
        <dbReference type="SMART" id="SM00829"/>
    </source>
</evidence>
<organism evidence="2 3">
    <name type="scientific">Diaporthe helianthi</name>
    <dbReference type="NCBI Taxonomy" id="158607"/>
    <lineage>
        <taxon>Eukaryota</taxon>
        <taxon>Fungi</taxon>
        <taxon>Dikarya</taxon>
        <taxon>Ascomycota</taxon>
        <taxon>Pezizomycotina</taxon>
        <taxon>Sordariomycetes</taxon>
        <taxon>Sordariomycetidae</taxon>
        <taxon>Diaporthales</taxon>
        <taxon>Diaporthaceae</taxon>
        <taxon>Diaporthe</taxon>
    </lineage>
</organism>
<dbReference type="PANTHER" id="PTHR45033:SF1">
    <property type="entry name" value="OXIDOREDUCTASE (EUROFUNG)"/>
    <property type="match status" value="1"/>
</dbReference>
<dbReference type="Gene3D" id="3.90.180.10">
    <property type="entry name" value="Medium-chain alcohol dehydrogenases, catalytic domain"/>
    <property type="match status" value="1"/>
</dbReference>
<dbReference type="InterPro" id="IPR013149">
    <property type="entry name" value="ADH-like_C"/>
</dbReference>
<dbReference type="CDD" id="cd08276">
    <property type="entry name" value="MDR7"/>
    <property type="match status" value="1"/>
</dbReference>
<accession>A0A2P5HMT2</accession>
<dbReference type="InterPro" id="IPR020843">
    <property type="entry name" value="ER"/>
</dbReference>
<dbReference type="Pfam" id="PF08240">
    <property type="entry name" value="ADH_N"/>
    <property type="match status" value="1"/>
</dbReference>
<name>A0A2P5HMT2_DIAHE</name>
<dbReference type="InterPro" id="IPR013154">
    <property type="entry name" value="ADH-like_N"/>
</dbReference>
<feature type="domain" description="Enoyl reductase (ER)" evidence="1">
    <location>
        <begin position="14"/>
        <end position="353"/>
    </location>
</feature>
<protein>
    <submittedName>
        <fullName evidence="2">Alcohol dehydrogenase</fullName>
    </submittedName>
</protein>
<dbReference type="InterPro" id="IPR052711">
    <property type="entry name" value="Zinc_ADH-like"/>
</dbReference>
<dbReference type="SMART" id="SM00829">
    <property type="entry name" value="PKS_ER"/>
    <property type="match status" value="1"/>
</dbReference>
<dbReference type="InterPro" id="IPR011032">
    <property type="entry name" value="GroES-like_sf"/>
</dbReference>
<evidence type="ECO:0000313" key="3">
    <source>
        <dbReference type="Proteomes" id="UP000094444"/>
    </source>
</evidence>
<dbReference type="EMBL" id="MAVT02001233">
    <property type="protein sequence ID" value="POS71562.1"/>
    <property type="molecule type" value="Genomic_DNA"/>
</dbReference>
<dbReference type="SUPFAM" id="SSF50129">
    <property type="entry name" value="GroES-like"/>
    <property type="match status" value="1"/>
</dbReference>